<dbReference type="Pfam" id="PF01419">
    <property type="entry name" value="Jacalin"/>
    <property type="match status" value="1"/>
</dbReference>
<name>A0A8H3C6D7_9AGAM</name>
<feature type="domain" description="Jacalin-type lectin" evidence="1">
    <location>
        <begin position="247"/>
        <end position="397"/>
    </location>
</feature>
<gene>
    <name evidence="2" type="ORF">RDB_LOCUS81461</name>
</gene>
<proteinExistence type="predicted"/>
<evidence type="ECO:0000259" key="1">
    <source>
        <dbReference type="PROSITE" id="PS51752"/>
    </source>
</evidence>
<dbReference type="PROSITE" id="PS51752">
    <property type="entry name" value="JACALIN_LECTIN"/>
    <property type="match status" value="1"/>
</dbReference>
<reference evidence="2" key="1">
    <citation type="submission" date="2021-01" db="EMBL/GenBank/DDBJ databases">
        <authorList>
            <person name="Kaushik A."/>
        </authorList>
    </citation>
    <scope>NUCLEOTIDE SEQUENCE</scope>
    <source>
        <strain evidence="2">AG6-10EEA</strain>
    </source>
</reference>
<dbReference type="AlphaFoldDB" id="A0A8H3C6D7"/>
<dbReference type="Proteomes" id="UP000663853">
    <property type="component" value="Unassembled WGS sequence"/>
</dbReference>
<dbReference type="InterPro" id="IPR001229">
    <property type="entry name" value="Jacalin-like_lectin_dom"/>
</dbReference>
<evidence type="ECO:0000313" key="3">
    <source>
        <dbReference type="Proteomes" id="UP000663853"/>
    </source>
</evidence>
<organism evidence="2 3">
    <name type="scientific">Rhizoctonia solani</name>
    <dbReference type="NCBI Taxonomy" id="456999"/>
    <lineage>
        <taxon>Eukaryota</taxon>
        <taxon>Fungi</taxon>
        <taxon>Dikarya</taxon>
        <taxon>Basidiomycota</taxon>
        <taxon>Agaricomycotina</taxon>
        <taxon>Agaricomycetes</taxon>
        <taxon>Cantharellales</taxon>
        <taxon>Ceratobasidiaceae</taxon>
        <taxon>Rhizoctonia</taxon>
    </lineage>
</organism>
<evidence type="ECO:0000313" key="2">
    <source>
        <dbReference type="EMBL" id="CAE6476224.1"/>
    </source>
</evidence>
<dbReference type="EMBL" id="CAJMXA010002121">
    <property type="protein sequence ID" value="CAE6476224.1"/>
    <property type="molecule type" value="Genomic_DNA"/>
</dbReference>
<protein>
    <recommendedName>
        <fullName evidence="1">Jacalin-type lectin domain-containing protein</fullName>
    </recommendedName>
</protein>
<dbReference type="SUPFAM" id="SSF51101">
    <property type="entry name" value="Mannose-binding lectins"/>
    <property type="match status" value="1"/>
</dbReference>
<dbReference type="Gene3D" id="2.100.10.30">
    <property type="entry name" value="Jacalin-like lectin domain"/>
    <property type="match status" value="1"/>
</dbReference>
<accession>A0A8H3C6D7</accession>
<comment type="caution">
    <text evidence="2">The sequence shown here is derived from an EMBL/GenBank/DDBJ whole genome shotgun (WGS) entry which is preliminary data.</text>
</comment>
<dbReference type="InterPro" id="IPR036404">
    <property type="entry name" value="Jacalin-like_lectin_dom_sf"/>
</dbReference>
<sequence>MSKQIGSKPAAGVPPLLSNDAAHKMLGDLKFFCAVSFHGMNGPYTSSRQAAQVRSNVFNSVRPSQDISTEEYYPADELDARNTHAGWPTLGALPGRPWDIMNQDTKASTAGNWVSRRMVVHRYTVSLRPEDLEPSRAFVKEVEDALEQPSFAERMQALRRTCAVWGEMMPMDAVIGASLAATGTLGPNQNLTGSSATFRPDNRGPDVMQMIDKCLDITNNFEKRFESRVQPVWRGDVTDELHRRTAVTHTGFYAMAGGTTFNDYGYLGDPSTARITEIRYSTRTDLHIYAFQVVYSSDRGGRSLDQVTPIRGTRGDAGTQGIWKLGKDEFIKEVRVKRDASWVGNLEFVTDKNNTRKIGIDQGSLVVMKPPQEDMVLYYIMGRSAGAVQWLSFVWGTRPV</sequence>